<gene>
    <name evidence="1" type="ORF">E7101_00080</name>
</gene>
<name>A0A9D5S637_XYLRU</name>
<dbReference type="AlphaFoldDB" id="A0A9D5S637"/>
<sequence length="178" mass="20685">MEKKDWHIVPECYVDTNLVEFLIISHSVNHQKGCNAVAKKMKESNLKNQFAIGIIDNDKRQHSYVSEFTEIAHSEHISLLKHRERPHYFVRISPAMDQFILDCAAEQNINLQDYDLPTQLGEFTKVTKDVNAKDDHRFKSLFKALDGSKEIAMLRSVLNYLNDKQYKCDIAELQKLFG</sequence>
<dbReference type="EMBL" id="SUYC01000001">
    <property type="protein sequence ID" value="MBE6269343.1"/>
    <property type="molecule type" value="Genomic_DNA"/>
</dbReference>
<reference evidence="1" key="1">
    <citation type="submission" date="2019-04" db="EMBL/GenBank/DDBJ databases">
        <title>Evolution of Biomass-Degrading Anaerobic Consortia Revealed by Metagenomics.</title>
        <authorList>
            <person name="Peng X."/>
        </authorList>
    </citation>
    <scope>NUCLEOTIDE SEQUENCE</scope>
    <source>
        <strain evidence="1">SIG140</strain>
    </source>
</reference>
<organism evidence="1 2">
    <name type="scientific">Xylanibacter ruminicola</name>
    <name type="common">Prevotella ruminicola</name>
    <dbReference type="NCBI Taxonomy" id="839"/>
    <lineage>
        <taxon>Bacteria</taxon>
        <taxon>Pseudomonadati</taxon>
        <taxon>Bacteroidota</taxon>
        <taxon>Bacteroidia</taxon>
        <taxon>Bacteroidales</taxon>
        <taxon>Prevotellaceae</taxon>
        <taxon>Xylanibacter</taxon>
    </lineage>
</organism>
<accession>A0A9D5S637</accession>
<protein>
    <submittedName>
        <fullName evidence="1">Uncharacterized protein</fullName>
    </submittedName>
</protein>
<proteinExistence type="predicted"/>
<evidence type="ECO:0000313" key="1">
    <source>
        <dbReference type="EMBL" id="MBE6269343.1"/>
    </source>
</evidence>
<evidence type="ECO:0000313" key="2">
    <source>
        <dbReference type="Proteomes" id="UP000806522"/>
    </source>
</evidence>
<comment type="caution">
    <text evidence="1">The sequence shown here is derived from an EMBL/GenBank/DDBJ whole genome shotgun (WGS) entry which is preliminary data.</text>
</comment>
<dbReference type="Proteomes" id="UP000806522">
    <property type="component" value="Unassembled WGS sequence"/>
</dbReference>